<feature type="transmembrane region" description="Helical" evidence="7">
    <location>
        <begin position="20"/>
        <end position="40"/>
    </location>
</feature>
<feature type="domain" description="ABC transmembrane type-1" evidence="8">
    <location>
        <begin position="97"/>
        <end position="293"/>
    </location>
</feature>
<dbReference type="PANTHER" id="PTHR32243:SF18">
    <property type="entry name" value="INNER MEMBRANE ABC TRANSPORTER PERMEASE PROTEIN YCJP"/>
    <property type="match status" value="1"/>
</dbReference>
<protein>
    <submittedName>
        <fullName evidence="9">Carbohydrate ABC transporter permease</fullName>
    </submittedName>
</protein>
<feature type="transmembrane region" description="Helical" evidence="7">
    <location>
        <begin position="275"/>
        <end position="293"/>
    </location>
</feature>
<evidence type="ECO:0000256" key="3">
    <source>
        <dbReference type="ARBA" id="ARBA00022475"/>
    </source>
</evidence>
<evidence type="ECO:0000313" key="9">
    <source>
        <dbReference type="EMBL" id="RQG99223.1"/>
    </source>
</evidence>
<organism evidence="9 10">
    <name type="scientific">Natrarchaeobius chitinivorans</name>
    <dbReference type="NCBI Taxonomy" id="1679083"/>
    <lineage>
        <taxon>Archaea</taxon>
        <taxon>Methanobacteriati</taxon>
        <taxon>Methanobacteriota</taxon>
        <taxon>Stenosarchaea group</taxon>
        <taxon>Halobacteria</taxon>
        <taxon>Halobacteriales</taxon>
        <taxon>Natrialbaceae</taxon>
        <taxon>Natrarchaeobius</taxon>
    </lineage>
</organism>
<feature type="transmembrane region" description="Helical" evidence="7">
    <location>
        <begin position="96"/>
        <end position="122"/>
    </location>
</feature>
<dbReference type="SUPFAM" id="SSF161098">
    <property type="entry name" value="MetI-like"/>
    <property type="match status" value="1"/>
</dbReference>
<keyword evidence="5 7" id="KW-1133">Transmembrane helix</keyword>
<feature type="transmembrane region" description="Helical" evidence="7">
    <location>
        <begin position="215"/>
        <end position="240"/>
    </location>
</feature>
<accession>A0A3N6M6L3</accession>
<comment type="caution">
    <text evidence="9">The sequence shown here is derived from an EMBL/GenBank/DDBJ whole genome shotgun (WGS) entry which is preliminary data.</text>
</comment>
<dbReference type="Pfam" id="PF00528">
    <property type="entry name" value="BPD_transp_1"/>
    <property type="match status" value="1"/>
</dbReference>
<comment type="similarity">
    <text evidence="7">Belongs to the binding-protein-dependent transport system permease family.</text>
</comment>
<proteinExistence type="inferred from homology"/>
<evidence type="ECO:0000256" key="6">
    <source>
        <dbReference type="ARBA" id="ARBA00023136"/>
    </source>
</evidence>
<evidence type="ECO:0000256" key="1">
    <source>
        <dbReference type="ARBA" id="ARBA00004651"/>
    </source>
</evidence>
<evidence type="ECO:0000256" key="2">
    <source>
        <dbReference type="ARBA" id="ARBA00022448"/>
    </source>
</evidence>
<sequence length="308" mass="33932">MIPDELRLSPSAKDQLFDLLSRGILGCLLLFALFPIYWMIISSFRTRTEITAADPQLLPIELSEIPLIVQDPVILLEILHYENYVTMWGRFPVLDYFINSLVIAMTTTGFALVVGCLGGYAFSKYRFPGKGAVGGALLGTQMIPGILILLPMYLMFIWIQNNIGFPMVNTYHGIIFVYTTFTVPVAIWMLRGFFDTIPDSVEEAARVDGCSRIQALVRIILPMAAPGIAATGMFVFLVAFNEVLFASILASGDVTPFAIGIQSFETQTTAYWGEMMAASTVATAPILVLFVLFQKPIVEGLTEGSVKQ</sequence>
<dbReference type="InterPro" id="IPR050901">
    <property type="entry name" value="BP-dep_ABC_trans_perm"/>
</dbReference>
<keyword evidence="6 7" id="KW-0472">Membrane</keyword>
<dbReference type="AlphaFoldDB" id="A0A3N6M6L3"/>
<keyword evidence="2 7" id="KW-0813">Transport</keyword>
<keyword evidence="3" id="KW-1003">Cell membrane</keyword>
<evidence type="ECO:0000313" key="10">
    <source>
        <dbReference type="Proteomes" id="UP000281431"/>
    </source>
</evidence>
<dbReference type="GO" id="GO:0005886">
    <property type="term" value="C:plasma membrane"/>
    <property type="evidence" value="ECO:0007669"/>
    <property type="project" value="UniProtKB-SubCell"/>
</dbReference>
<gene>
    <name evidence="9" type="ORF">EA472_15270</name>
</gene>
<dbReference type="OrthoDB" id="57451at2157"/>
<name>A0A3N6M6L3_NATCH</name>
<comment type="subcellular location">
    <subcellularLocation>
        <location evidence="1 7">Cell membrane</location>
        <topology evidence="1 7">Multi-pass membrane protein</topology>
    </subcellularLocation>
</comment>
<dbReference type="Proteomes" id="UP000281431">
    <property type="component" value="Unassembled WGS sequence"/>
</dbReference>
<dbReference type="PANTHER" id="PTHR32243">
    <property type="entry name" value="MALTOSE TRANSPORT SYSTEM PERMEASE-RELATED"/>
    <property type="match status" value="1"/>
</dbReference>
<dbReference type="PROSITE" id="PS50928">
    <property type="entry name" value="ABC_TM1"/>
    <property type="match status" value="1"/>
</dbReference>
<dbReference type="EMBL" id="REFZ01000010">
    <property type="protein sequence ID" value="RQG99223.1"/>
    <property type="molecule type" value="Genomic_DNA"/>
</dbReference>
<keyword evidence="4 7" id="KW-0812">Transmembrane</keyword>
<dbReference type="Gene3D" id="1.10.3720.10">
    <property type="entry name" value="MetI-like"/>
    <property type="match status" value="1"/>
</dbReference>
<feature type="transmembrane region" description="Helical" evidence="7">
    <location>
        <begin position="134"/>
        <end position="159"/>
    </location>
</feature>
<evidence type="ECO:0000256" key="5">
    <source>
        <dbReference type="ARBA" id="ARBA00022989"/>
    </source>
</evidence>
<reference evidence="9 10" key="1">
    <citation type="submission" date="2018-10" db="EMBL/GenBank/DDBJ databases">
        <title>Natrarchaeobius chitinivorans gen. nov., sp. nov., and Natrarchaeobius haloalkaliphilus sp. nov., alkaliphilic, chitin-utilizing haloarchaea from hypersaline alkaline lakes.</title>
        <authorList>
            <person name="Sorokin D.Y."/>
            <person name="Elcheninov A.G."/>
            <person name="Kostrikina N.A."/>
            <person name="Bale N.J."/>
            <person name="Sinninghe Damste J.S."/>
            <person name="Khijniak T.V."/>
            <person name="Kublanov I.V."/>
            <person name="Toshchakov S.V."/>
        </authorList>
    </citation>
    <scope>NUCLEOTIDE SEQUENCE [LARGE SCALE GENOMIC DNA]</scope>
    <source>
        <strain evidence="9 10">AArcht7</strain>
    </source>
</reference>
<dbReference type="CDD" id="cd06261">
    <property type="entry name" value="TM_PBP2"/>
    <property type="match status" value="1"/>
</dbReference>
<keyword evidence="10" id="KW-1185">Reference proteome</keyword>
<feature type="transmembrane region" description="Helical" evidence="7">
    <location>
        <begin position="171"/>
        <end position="194"/>
    </location>
</feature>
<evidence type="ECO:0000259" key="8">
    <source>
        <dbReference type="PROSITE" id="PS50928"/>
    </source>
</evidence>
<dbReference type="InterPro" id="IPR000515">
    <property type="entry name" value="MetI-like"/>
</dbReference>
<evidence type="ECO:0000256" key="7">
    <source>
        <dbReference type="RuleBase" id="RU363032"/>
    </source>
</evidence>
<dbReference type="InterPro" id="IPR035906">
    <property type="entry name" value="MetI-like_sf"/>
</dbReference>
<dbReference type="GO" id="GO:0055085">
    <property type="term" value="P:transmembrane transport"/>
    <property type="evidence" value="ECO:0007669"/>
    <property type="project" value="InterPro"/>
</dbReference>
<evidence type="ECO:0000256" key="4">
    <source>
        <dbReference type="ARBA" id="ARBA00022692"/>
    </source>
</evidence>